<dbReference type="AlphaFoldDB" id="A0A5J4VH47"/>
<protein>
    <submittedName>
        <fullName evidence="1">Uncharacterized protein</fullName>
    </submittedName>
</protein>
<evidence type="ECO:0000313" key="1">
    <source>
        <dbReference type="EMBL" id="KAA6381901.1"/>
    </source>
</evidence>
<name>A0A5J4VH47_9EUKA</name>
<reference evidence="1 2" key="1">
    <citation type="submission" date="2019-03" db="EMBL/GenBank/DDBJ databases">
        <title>Single cell metagenomics reveals metabolic interactions within the superorganism composed of flagellate Streblomastix strix and complex community of Bacteroidetes bacteria on its surface.</title>
        <authorList>
            <person name="Treitli S.C."/>
            <person name="Kolisko M."/>
            <person name="Husnik F."/>
            <person name="Keeling P."/>
            <person name="Hampl V."/>
        </authorList>
    </citation>
    <scope>NUCLEOTIDE SEQUENCE [LARGE SCALE GENOMIC DNA]</scope>
    <source>
        <strain evidence="1">ST1C</strain>
    </source>
</reference>
<sequence length="338" mass="38287">MVAGPAMDSKHNESIMQIPYLQTVKSMHNQGTKHGKSKKFFISWKDSSISNGPEVEKDRMFLIQILDRIGLSRGAYQLLFSGQRFETQMHFQQAMRILAKFYYELCLNRRDSNTQGIRQLFDYKRSRLDDKDLSDSKIQTKLASLLLPICFIRINEAAEINLAISNIDYRNQTTILCLSTKVNNSIEQYEIKRTGDPKNSDKRRTSLWSNPLLREIGICGATAYSFNHAASTELARQGLQTTKVNIFTHHRIFLRAARNYNIYSANAGINGIASQLVGNQGQSQATQTISLQRSGAIERNDISTLLECYLQHSGNSTLLRISIIQLLTLPLYETLPAG</sequence>
<evidence type="ECO:0000313" key="2">
    <source>
        <dbReference type="Proteomes" id="UP000324800"/>
    </source>
</evidence>
<proteinExistence type="predicted"/>
<accession>A0A5J4VH47</accession>
<dbReference type="Proteomes" id="UP000324800">
    <property type="component" value="Unassembled WGS sequence"/>
</dbReference>
<dbReference type="EMBL" id="SNRW01007070">
    <property type="protein sequence ID" value="KAA6381901.1"/>
    <property type="molecule type" value="Genomic_DNA"/>
</dbReference>
<gene>
    <name evidence="1" type="ORF">EZS28_022571</name>
</gene>
<organism evidence="1 2">
    <name type="scientific">Streblomastix strix</name>
    <dbReference type="NCBI Taxonomy" id="222440"/>
    <lineage>
        <taxon>Eukaryota</taxon>
        <taxon>Metamonada</taxon>
        <taxon>Preaxostyla</taxon>
        <taxon>Oxymonadida</taxon>
        <taxon>Streblomastigidae</taxon>
        <taxon>Streblomastix</taxon>
    </lineage>
</organism>
<comment type="caution">
    <text evidence="1">The sequence shown here is derived from an EMBL/GenBank/DDBJ whole genome shotgun (WGS) entry which is preliminary data.</text>
</comment>